<dbReference type="CDD" id="cd07609">
    <property type="entry name" value="BAR_SIP3_fungi"/>
    <property type="match status" value="1"/>
</dbReference>
<dbReference type="SMART" id="SM00233">
    <property type="entry name" value="PH"/>
    <property type="match status" value="1"/>
</dbReference>
<dbReference type="GO" id="GO:0016020">
    <property type="term" value="C:membrane"/>
    <property type="evidence" value="ECO:0007669"/>
    <property type="project" value="UniProtKB-SubCell"/>
</dbReference>
<evidence type="ECO:0000256" key="5">
    <source>
        <dbReference type="SAM" id="MobiDB-lite"/>
    </source>
</evidence>
<dbReference type="Pfam" id="PF00169">
    <property type="entry name" value="PH"/>
    <property type="match status" value="1"/>
</dbReference>
<dbReference type="OMA" id="TKVEWLW"/>
<evidence type="ECO:0000259" key="7">
    <source>
        <dbReference type="PROSITE" id="PS51778"/>
    </source>
</evidence>
<dbReference type="InterPro" id="IPR011993">
    <property type="entry name" value="PH-like_dom_sf"/>
</dbReference>
<proteinExistence type="predicted"/>
<dbReference type="eggNOG" id="ENOG502QU87">
    <property type="taxonomic scope" value="Eukaryota"/>
</dbReference>
<evidence type="ECO:0000313" key="8">
    <source>
        <dbReference type="EMBL" id="EPE03519.1"/>
    </source>
</evidence>
<comment type="subcellular location">
    <subcellularLocation>
        <location evidence="1">Membrane</location>
    </subcellularLocation>
</comment>
<dbReference type="STRING" id="1262450.S3BQB0"/>
<dbReference type="VEuPathDB" id="FungiDB:F503_06692"/>
<gene>
    <name evidence="8" type="ORF">F503_06692</name>
</gene>
<keyword evidence="9" id="KW-1185">Reference proteome</keyword>
<dbReference type="OrthoDB" id="10070851at2759"/>
<evidence type="ECO:0000313" key="9">
    <source>
        <dbReference type="Proteomes" id="UP000016923"/>
    </source>
</evidence>
<accession>S3BQB0</accession>
<dbReference type="InterPro" id="IPR027267">
    <property type="entry name" value="AH/BAR_dom_sf"/>
</dbReference>
<evidence type="ECO:0000256" key="1">
    <source>
        <dbReference type="ARBA" id="ARBA00004370"/>
    </source>
</evidence>
<feature type="compositionally biased region" description="Low complexity" evidence="5">
    <location>
        <begin position="628"/>
        <end position="640"/>
    </location>
</feature>
<feature type="compositionally biased region" description="Polar residues" evidence="5">
    <location>
        <begin position="971"/>
        <end position="986"/>
    </location>
</feature>
<keyword evidence="3" id="KW-1133">Transmembrane helix</keyword>
<feature type="compositionally biased region" description="Basic and acidic residues" evidence="5">
    <location>
        <begin position="545"/>
        <end position="558"/>
    </location>
</feature>
<dbReference type="InterPro" id="IPR042067">
    <property type="entry name" value="Sip3_PH"/>
</dbReference>
<dbReference type="SUPFAM" id="SSF50729">
    <property type="entry name" value="PH domain-like"/>
    <property type="match status" value="1"/>
</dbReference>
<dbReference type="Proteomes" id="UP000016923">
    <property type="component" value="Unassembled WGS sequence"/>
</dbReference>
<feature type="compositionally biased region" description="Gly residues" evidence="5">
    <location>
        <begin position="573"/>
        <end position="594"/>
    </location>
</feature>
<feature type="region of interest" description="Disordered" evidence="5">
    <location>
        <begin position="734"/>
        <end position="760"/>
    </location>
</feature>
<dbReference type="InterPro" id="IPR001849">
    <property type="entry name" value="PH_domain"/>
</dbReference>
<feature type="domain" description="PH" evidence="6">
    <location>
        <begin position="351"/>
        <end position="450"/>
    </location>
</feature>
<dbReference type="Pfam" id="PF16016">
    <property type="entry name" value="VASt"/>
    <property type="match status" value="1"/>
</dbReference>
<keyword evidence="4" id="KW-0472">Membrane</keyword>
<feature type="domain" description="VASt" evidence="7">
    <location>
        <begin position="1029"/>
        <end position="1200"/>
    </location>
</feature>
<dbReference type="Gene3D" id="1.20.1270.60">
    <property type="entry name" value="Arfaptin homology (AH) domain/BAR domain"/>
    <property type="match status" value="1"/>
</dbReference>
<feature type="region of interest" description="Disordered" evidence="5">
    <location>
        <begin position="1448"/>
        <end position="1467"/>
    </location>
</feature>
<feature type="region of interest" description="Disordered" evidence="5">
    <location>
        <begin position="501"/>
        <end position="558"/>
    </location>
</feature>
<evidence type="ECO:0000256" key="2">
    <source>
        <dbReference type="ARBA" id="ARBA00022692"/>
    </source>
</evidence>
<reference evidence="8 9" key="1">
    <citation type="journal article" date="2013" name="BMC Genomics">
        <title>The genome and transcriptome of the pine saprophyte Ophiostoma piceae, and a comparison with the bark beetle-associated pine pathogen Grosmannia clavigera.</title>
        <authorList>
            <person name="Haridas S."/>
            <person name="Wang Y."/>
            <person name="Lim L."/>
            <person name="Massoumi Alamouti S."/>
            <person name="Jackman S."/>
            <person name="Docking R."/>
            <person name="Robertson G."/>
            <person name="Birol I."/>
            <person name="Bohlmann J."/>
            <person name="Breuil C."/>
        </authorList>
    </citation>
    <scope>NUCLEOTIDE SEQUENCE [LARGE SCALE GENOMIC DNA]</scope>
    <source>
        <strain evidence="8 9">UAMH 11346</strain>
    </source>
</reference>
<protein>
    <submittedName>
        <fullName evidence="8">Ph domain-containing protein</fullName>
    </submittedName>
</protein>
<dbReference type="GO" id="GO:0005737">
    <property type="term" value="C:cytoplasm"/>
    <property type="evidence" value="ECO:0007669"/>
    <property type="project" value="InterPro"/>
</dbReference>
<sequence length="1506" mass="163524">MADTASGTPVPKPLTVPAATAVPGNGPASPVPPMPSSTPLAANFPAGSGAALSPDSAPRSSIAVGLHEAALDSPSFRASAVLFCEQVDSLERWLESYAKSTTKLVHDFAGLEDSINNYLAKIVPPPGTADGLIDSDHTLLALKRVSDGTRDWWSQVTYALRRLDTCNAEPIRNFLNAELRSFKETRRATEQSQKTYDTTLARYVSQSKAKEPSALREDAFAVYETRRAYLKASMDFCQMAPQLRSSLDKLLTRVSADFWRDMKRARVTAANSTKWGEEMERIRGWAKDIELSEGTLRRELQYSRRVIGETTLAVIKPSRELDDYSTSTVPYLGSRGPSTVRPGQGQGKAFISEKQGWLFLRTVTGKPARVNWVRRWYYCRDGIFGYLVQGPQGVLQGDDIGVLLCSAKPAVQEDRRFCFEVKTKSHNLILQAETQGQLTEWIEVFEVAKRKAFEASMTRDNASSPIGGMDPAFSITPPSVPDFSARALDAAPLGTVEEGSVPQTLAQSNTLPIPGAGPDGGLMSRSSFDVGAGPPRRSITTLGQELKREEGESRGEHASRIMQRLDLHRKATFGGGAAGNDPFGPGGNGGGNGGAPASAAASGQTGNGIASLISSTHGTQPKYQQNQSPSGAAGGPIPAAQRPHMPPLALGDSRRGCLAPTTYAKAPIMTFLSKVAVNVSSERSLCRPGNFGSLPSGILANYWGSQQWGSGFVSRGHGGSSQDLHTFETVGGGIPHSPSSPNPGAPAAAIGGAGTPTGHRKTLSVDAAKIPDPRGANFLTPEVFPVSYPTELRAQHAQFRLLFPSVPLHEKLVLVFNAAWSSASESGTENQSLIGSGRIYVTPDNMYFYSQTMGLVVTYAVSLDIITEVTSAPGKDCDYTFLHLGQDMNETGFTRITIKTFLEDMYILQARLNLLIDDLQAAEPMEVSDILVALHNIVGEDNGRRSPSIGGWDQYSGLGGSAGSPPYDDNGTPTGRHSGRNRQLSNDAGIGGRRVTSHGSRGSGMRPFPAFPTKLQLPSHPIVYEPTDMQKKVAERHFEISAKACFHVLFGDKSFIFPKLYFERQAHNIEQGPWTLADQGKMKRQFLFKAETVDIIGRKKEEAVSDEQTIDVFSDHVTYVVTYVKTAWHLPHSQAFKQITKVVITHVAKSKCKLAVFVKVNWSKAPAFSKNIIERQALDDASRDAEELAEIATDEVRKLGAHSRTKRAIQVYGNIGAQPKAVIFSPGEHGVGSSSSKQVRATPRTLTDMVLETVRSFMESVITSLVMWTFAACRKLFHVASAQRLLLAVLALSIVTNLAFSSRETSAWWTERHAAKYMGKLGVGPNVAMSKSIYLADLEAASHAVAPRAPPATPDSVCYDTFLSIANATDLNSRYEDAGELLLLPASRATASRLRRTRQKLASYRHDLVVAMRVVNSVEREMVQSEWENWLDDETYRCDQVHEMLLRQGRDNGSGDGSGDGNGDDSSAAVVSERLALLAHWHKDYCGSCEADQRALEDLAWRQSMV</sequence>
<keyword evidence="2" id="KW-0812">Transmembrane</keyword>
<evidence type="ECO:0000259" key="6">
    <source>
        <dbReference type="PROSITE" id="PS50003"/>
    </source>
</evidence>
<feature type="region of interest" description="Disordered" evidence="5">
    <location>
        <begin position="572"/>
        <end position="653"/>
    </location>
</feature>
<dbReference type="PANTHER" id="PTHR14248">
    <property type="entry name" value="CYCLIN Y, ISOFORM A"/>
    <property type="match status" value="1"/>
</dbReference>
<feature type="region of interest" description="Disordered" evidence="5">
    <location>
        <begin position="1"/>
        <end position="42"/>
    </location>
</feature>
<dbReference type="InterPro" id="IPR039463">
    <property type="entry name" value="Sip3/Lam1_BAR"/>
</dbReference>
<feature type="compositionally biased region" description="Polar residues" evidence="5">
    <location>
        <begin position="501"/>
        <end position="511"/>
    </location>
</feature>
<dbReference type="HOGENOM" id="CLU_001720_0_0_1"/>
<feature type="region of interest" description="Disordered" evidence="5">
    <location>
        <begin position="960"/>
        <end position="1007"/>
    </location>
</feature>
<feature type="compositionally biased region" description="Gly residues" evidence="5">
    <location>
        <begin position="1452"/>
        <end position="1461"/>
    </location>
</feature>
<name>S3BQB0_OPHP1</name>
<dbReference type="EMBL" id="KE148167">
    <property type="protein sequence ID" value="EPE03519.1"/>
    <property type="molecule type" value="Genomic_DNA"/>
</dbReference>
<dbReference type="InterPro" id="IPR031968">
    <property type="entry name" value="VASt"/>
</dbReference>
<organism evidence="8 9">
    <name type="scientific">Ophiostoma piceae (strain UAMH 11346)</name>
    <name type="common">Sap stain fungus</name>
    <dbReference type="NCBI Taxonomy" id="1262450"/>
    <lineage>
        <taxon>Eukaryota</taxon>
        <taxon>Fungi</taxon>
        <taxon>Dikarya</taxon>
        <taxon>Ascomycota</taxon>
        <taxon>Pezizomycotina</taxon>
        <taxon>Sordariomycetes</taxon>
        <taxon>Sordariomycetidae</taxon>
        <taxon>Ophiostomatales</taxon>
        <taxon>Ophiostomataceae</taxon>
        <taxon>Ophiostoma</taxon>
    </lineage>
</organism>
<dbReference type="Gene3D" id="2.30.29.30">
    <property type="entry name" value="Pleckstrin-homology domain (PH domain)/Phosphotyrosine-binding domain (PTB)"/>
    <property type="match status" value="1"/>
</dbReference>
<dbReference type="InterPro" id="IPR004148">
    <property type="entry name" value="BAR_dom"/>
</dbReference>
<evidence type="ECO:0000256" key="4">
    <source>
        <dbReference type="ARBA" id="ARBA00023136"/>
    </source>
</evidence>
<dbReference type="PROSITE" id="PS51778">
    <property type="entry name" value="VAST"/>
    <property type="match status" value="1"/>
</dbReference>
<dbReference type="Pfam" id="PF16746">
    <property type="entry name" value="BAR_3"/>
    <property type="match status" value="1"/>
</dbReference>
<evidence type="ECO:0000256" key="3">
    <source>
        <dbReference type="ARBA" id="ARBA00022989"/>
    </source>
</evidence>
<dbReference type="SUPFAM" id="SSF103657">
    <property type="entry name" value="BAR/IMD domain-like"/>
    <property type="match status" value="1"/>
</dbReference>
<dbReference type="PROSITE" id="PS50003">
    <property type="entry name" value="PH_DOMAIN"/>
    <property type="match status" value="1"/>
</dbReference>
<dbReference type="CDD" id="cd13280">
    <property type="entry name" value="PH_SIP3"/>
    <property type="match status" value="1"/>
</dbReference>
<feature type="compositionally biased region" description="Polar residues" evidence="5">
    <location>
        <begin position="612"/>
        <end position="627"/>
    </location>
</feature>